<dbReference type="PANTHER" id="PTHR43619:SF2">
    <property type="entry name" value="S-ADENOSYL-L-METHIONINE-DEPENDENT METHYLTRANSFERASES SUPERFAMILY PROTEIN"/>
    <property type="match status" value="1"/>
</dbReference>
<dbReference type="SUPFAM" id="SSF53335">
    <property type="entry name" value="S-adenosyl-L-methionine-dependent methyltransferases"/>
    <property type="match status" value="1"/>
</dbReference>
<sequence>MDTWPYRLRWPPSTIIFDESPERVFQRAAQKLEDAGARIPRSCLFIHVPLESCDVQQPLCSKGLNGTRPSIWALQVLPVRTLVSFEEMLHVVSSLAMKGSLFIVQWMDQLFMRNRFKVETVSYSKVVMSLGEKPTLGDHKSILFVAEFA</sequence>
<dbReference type="Proteomes" id="UP001370490">
    <property type="component" value="Unassembled WGS sequence"/>
</dbReference>
<keyword evidence="1 3" id="KW-0489">Methyltransferase</keyword>
<gene>
    <name evidence="3" type="ORF">RJ641_030877</name>
</gene>
<evidence type="ECO:0000256" key="1">
    <source>
        <dbReference type="ARBA" id="ARBA00022603"/>
    </source>
</evidence>
<evidence type="ECO:0000256" key="2">
    <source>
        <dbReference type="ARBA" id="ARBA00022679"/>
    </source>
</evidence>
<comment type="caution">
    <text evidence="3">The sequence shown here is derived from an EMBL/GenBank/DDBJ whole genome shotgun (WGS) entry which is preliminary data.</text>
</comment>
<dbReference type="Gene3D" id="3.40.50.150">
    <property type="entry name" value="Vaccinia Virus protein VP39"/>
    <property type="match status" value="1"/>
</dbReference>
<dbReference type="AlphaFoldDB" id="A0AAN8VT66"/>
<reference evidence="3 4" key="1">
    <citation type="submission" date="2023-12" db="EMBL/GenBank/DDBJ databases">
        <title>A high-quality genome assembly for Dillenia turbinata (Dilleniales).</title>
        <authorList>
            <person name="Chanderbali A."/>
        </authorList>
    </citation>
    <scope>NUCLEOTIDE SEQUENCE [LARGE SCALE GENOMIC DNA]</scope>
    <source>
        <strain evidence="3">LSX21</strain>
        <tissue evidence="3">Leaf</tissue>
    </source>
</reference>
<dbReference type="InterPro" id="IPR029063">
    <property type="entry name" value="SAM-dependent_MTases_sf"/>
</dbReference>
<dbReference type="Pfam" id="PF04072">
    <property type="entry name" value="LCM"/>
    <property type="match status" value="1"/>
</dbReference>
<evidence type="ECO:0000313" key="3">
    <source>
        <dbReference type="EMBL" id="KAK6937369.1"/>
    </source>
</evidence>
<dbReference type="InterPro" id="IPR007213">
    <property type="entry name" value="Ppm1/Ppm2/Tcmp"/>
</dbReference>
<evidence type="ECO:0000313" key="4">
    <source>
        <dbReference type="Proteomes" id="UP001370490"/>
    </source>
</evidence>
<feature type="non-terminal residue" evidence="3">
    <location>
        <position position="149"/>
    </location>
</feature>
<proteinExistence type="predicted"/>
<name>A0AAN8VT66_9MAGN</name>
<dbReference type="EMBL" id="JBAMMX010000006">
    <property type="protein sequence ID" value="KAK6937369.1"/>
    <property type="molecule type" value="Genomic_DNA"/>
</dbReference>
<dbReference type="GO" id="GO:0008168">
    <property type="term" value="F:methyltransferase activity"/>
    <property type="evidence" value="ECO:0007669"/>
    <property type="project" value="UniProtKB-KW"/>
</dbReference>
<protein>
    <submittedName>
        <fullName evidence="3">Methyltransferase Ppm1/Ppm2/Tcmp</fullName>
    </submittedName>
</protein>
<accession>A0AAN8VT66</accession>
<organism evidence="3 4">
    <name type="scientific">Dillenia turbinata</name>
    <dbReference type="NCBI Taxonomy" id="194707"/>
    <lineage>
        <taxon>Eukaryota</taxon>
        <taxon>Viridiplantae</taxon>
        <taxon>Streptophyta</taxon>
        <taxon>Embryophyta</taxon>
        <taxon>Tracheophyta</taxon>
        <taxon>Spermatophyta</taxon>
        <taxon>Magnoliopsida</taxon>
        <taxon>eudicotyledons</taxon>
        <taxon>Gunneridae</taxon>
        <taxon>Pentapetalae</taxon>
        <taxon>Dilleniales</taxon>
        <taxon>Dilleniaceae</taxon>
        <taxon>Dillenia</taxon>
    </lineage>
</organism>
<keyword evidence="4" id="KW-1185">Reference proteome</keyword>
<dbReference type="GO" id="GO:0032259">
    <property type="term" value="P:methylation"/>
    <property type="evidence" value="ECO:0007669"/>
    <property type="project" value="UniProtKB-KW"/>
</dbReference>
<keyword evidence="2" id="KW-0808">Transferase</keyword>
<dbReference type="PANTHER" id="PTHR43619">
    <property type="entry name" value="S-ADENOSYL-L-METHIONINE-DEPENDENT METHYLTRANSFERASE YKTD-RELATED"/>
    <property type="match status" value="1"/>
</dbReference>